<accession>A0A1N7H750</accession>
<name>A0A1N7H750_9ACTN</name>
<dbReference type="STRING" id="58117.SAMN05421833_13831"/>
<dbReference type="AlphaFoldDB" id="A0A1N7H750"/>
<dbReference type="Pfam" id="PF05988">
    <property type="entry name" value="DUF899"/>
    <property type="match status" value="1"/>
</dbReference>
<gene>
    <name evidence="1" type="ORF">SAMN05421833_13831</name>
</gene>
<protein>
    <submittedName>
        <fullName evidence="1">Predicted dithiol-disulfide oxidoreductase, DUF899 family</fullName>
    </submittedName>
</protein>
<dbReference type="Proteomes" id="UP000186096">
    <property type="component" value="Unassembled WGS sequence"/>
</dbReference>
<reference evidence="2" key="1">
    <citation type="submission" date="2017-01" db="EMBL/GenBank/DDBJ databases">
        <authorList>
            <person name="Varghese N."/>
            <person name="Submissions S."/>
        </authorList>
    </citation>
    <scope>NUCLEOTIDE SEQUENCE [LARGE SCALE GENOMIC DNA]</scope>
    <source>
        <strain evidence="2">ATCC 12950</strain>
    </source>
</reference>
<dbReference type="EMBL" id="FTNI01000038">
    <property type="protein sequence ID" value="SIS20603.1"/>
    <property type="molecule type" value="Genomic_DNA"/>
</dbReference>
<keyword evidence="2" id="KW-1185">Reference proteome</keyword>
<organism evidence="1 2">
    <name type="scientific">Microbispora rosea</name>
    <dbReference type="NCBI Taxonomy" id="58117"/>
    <lineage>
        <taxon>Bacteria</taxon>
        <taxon>Bacillati</taxon>
        <taxon>Actinomycetota</taxon>
        <taxon>Actinomycetes</taxon>
        <taxon>Streptosporangiales</taxon>
        <taxon>Streptosporangiaceae</taxon>
        <taxon>Microbispora</taxon>
    </lineage>
</organism>
<dbReference type="SUPFAM" id="SSF52833">
    <property type="entry name" value="Thioredoxin-like"/>
    <property type="match status" value="1"/>
</dbReference>
<proteinExistence type="predicted"/>
<sequence length="252" mass="28931">MTLPRVASRDEWLAARLELLKREKEAMRVQDAVTAQRRELPMVRVDKEYTFEGPGGEARLIDLFEGRRQLIVYHFMWNNSAARARGDQGLDEGCPSCSFTIDSVGRLDHLHASDTTFVLVSRAPLAKIESFQARMGWTIPWYSSAGSDFNYDFHVTNDESVAPVEFNYKDKATLERSMKTAFVVNGDGQAISVFVRDEDSVFHTYTTYGRGTEFMMSTYQFLDLTPMRRPRYVNQWPYHDTYGSEAGHSHHC</sequence>
<evidence type="ECO:0000313" key="1">
    <source>
        <dbReference type="EMBL" id="SIS20603.1"/>
    </source>
</evidence>
<dbReference type="InterPro" id="IPR010296">
    <property type="entry name" value="DUF899_thioredox"/>
</dbReference>
<dbReference type="OrthoDB" id="4721017at2"/>
<dbReference type="RefSeq" id="WP_076442050.1">
    <property type="nucleotide sequence ID" value="NZ_FTNI01000038.1"/>
</dbReference>
<dbReference type="InterPro" id="IPR036249">
    <property type="entry name" value="Thioredoxin-like_sf"/>
</dbReference>
<evidence type="ECO:0000313" key="2">
    <source>
        <dbReference type="Proteomes" id="UP000186096"/>
    </source>
</evidence>